<feature type="domain" description="DUF4020" evidence="1">
    <location>
        <begin position="526"/>
        <end position="678"/>
    </location>
</feature>
<name>A0A524RNW3_9CHRO</name>
<sequence>METLHLRFLPWQQWQQLYDPISIYRSAIEPHQKENSNPGTVDVIIDAARDCLAWLVVNKKISAAYWTDRLITSKAPILRRLSVYTVTIRKDLSAEKKIEWLLKDCRIHDLKAWHEVSHLWHEVFQLVKQAYPKTSLEQRKIFLAAVKDYRCPYEDESEKEKWEECHHLTWFYWLHDAAPSCIETKQALDTAKSMYPESHPLNSLDLLPYTTNMIIPSQQSPWTTEQLLERPAAEWLPELLKFSDSVSRLSDNKLISYTRSELKNSIKEAAKQNFNWSINLANELAKKNYWDVDLWYALIRAWGEIKMNLDETRHREILCQLQVNKLYSKHYHIIAMVLHDLVDDGGPSYVYNLLSITNKIAADLWNILDQDDSWLLQEILPISPNCLAEYWIRALALTRKKQNAAPEVISNIFQNFSTIVEDKTLAGQFGRSVLARNLAFILTVDEKWIKEELLPFFTTSNNDEFKFVWNGFLSREQVDPRVADLLKEPSIKAVKRIQNIWADDRINNFISYYTKMIFYYAEDPINTWILMLLNNSNGAIRRQFASKIAICLKYLNDDQQKECWKRWLRQYWEDRLKGVPLSLDVSETKEMLEWLLHLTAVFSEAVDLAIEMRPVSLKTGEFISNLKKRKIADNHPETIAKLLIYLGEENFHSPEFDMAKELKELVDTLVQNNVLRPEIKKQLKELAAEQGWTEVS</sequence>
<dbReference type="EMBL" id="SRMO01000068">
    <property type="protein sequence ID" value="TGG92120.1"/>
    <property type="molecule type" value="Genomic_DNA"/>
</dbReference>
<evidence type="ECO:0000259" key="1">
    <source>
        <dbReference type="Pfam" id="PF13212"/>
    </source>
</evidence>
<dbReference type="AlphaFoldDB" id="A0A524RNW3"/>
<dbReference type="InterPro" id="IPR025093">
    <property type="entry name" value="DUF4020"/>
</dbReference>
<organism evidence="2 3">
    <name type="scientific">Aphanocapsa feldmannii 277cV</name>
    <dbReference type="NCBI Taxonomy" id="2507553"/>
    <lineage>
        <taxon>Bacteria</taxon>
        <taxon>Bacillati</taxon>
        <taxon>Cyanobacteriota</taxon>
        <taxon>Cyanophyceae</taxon>
        <taxon>Oscillatoriophycideae</taxon>
        <taxon>Chroococcales</taxon>
        <taxon>Microcystaceae</taxon>
        <taxon>Aphanocapsa</taxon>
    </lineage>
</organism>
<comment type="caution">
    <text evidence="2">The sequence shown here is derived from an EMBL/GenBank/DDBJ whole genome shotgun (WGS) entry which is preliminary data.</text>
</comment>
<gene>
    <name evidence="2" type="ORF">ERJ67_06815</name>
</gene>
<evidence type="ECO:0000313" key="2">
    <source>
        <dbReference type="EMBL" id="TGG92120.1"/>
    </source>
</evidence>
<protein>
    <submittedName>
        <fullName evidence="2">DUF4020 domain-containing protein</fullName>
    </submittedName>
</protein>
<dbReference type="Proteomes" id="UP000317990">
    <property type="component" value="Unassembled WGS sequence"/>
</dbReference>
<dbReference type="Pfam" id="PF13212">
    <property type="entry name" value="DUF4020"/>
    <property type="match status" value="1"/>
</dbReference>
<accession>A0A524RNW3</accession>
<proteinExistence type="predicted"/>
<reference evidence="2 3" key="1">
    <citation type="journal article" date="2019" name="mSystems">
        <title>Life at home and on the roam: Genomic adaptions reflect the dual lifestyle of an intracellular, facultative symbiont.</title>
        <authorList>
            <person name="Burgsdorf I."/>
        </authorList>
    </citation>
    <scope>NUCLEOTIDE SEQUENCE [LARGE SCALE GENOMIC DNA]</scope>
    <source>
        <strain evidence="2">277cV</strain>
    </source>
</reference>
<evidence type="ECO:0000313" key="3">
    <source>
        <dbReference type="Proteomes" id="UP000317990"/>
    </source>
</evidence>